<dbReference type="PANTHER" id="PTHR36681">
    <property type="entry name" value="NUCLEAR GTPASE, GERMINAL CENTER-ASSOCIATED, TANDEM DUPLICATE 3"/>
    <property type="match status" value="1"/>
</dbReference>
<dbReference type="Gene3D" id="3.40.50.300">
    <property type="entry name" value="P-loop containing nucleotide triphosphate hydrolases"/>
    <property type="match status" value="1"/>
</dbReference>
<evidence type="ECO:0000313" key="1">
    <source>
        <dbReference type="EMBL" id="QSS64667.1"/>
    </source>
</evidence>
<dbReference type="AlphaFoldDB" id="A0A8A1MKS0"/>
<dbReference type="EMBL" id="CP069114">
    <property type="protein sequence ID" value="QSS64667.1"/>
    <property type="molecule type" value="Genomic_DNA"/>
</dbReference>
<sequence>MADPPGSPGPHTNYSAYPELLDDVKLEEDTEVNYDNPFQVADVLLGEPPLVVSPTDQTAPANANLPLNLLQANAPADNPTNGLLRRVEIKPKERVPVPSTTRYILHDCSIENLENGRKEGLHFLDRLRSLFQKYSHQPSENRWLKQTEELSKKAVPPRVIIGVVGTTGAGKSSLINALLLWRT</sequence>
<organism evidence="1 2">
    <name type="scientific">Ajellomyces capsulatus</name>
    <name type="common">Darling's disease fungus</name>
    <name type="synonym">Histoplasma capsulatum</name>
    <dbReference type="NCBI Taxonomy" id="5037"/>
    <lineage>
        <taxon>Eukaryota</taxon>
        <taxon>Fungi</taxon>
        <taxon>Dikarya</taxon>
        <taxon>Ascomycota</taxon>
        <taxon>Pezizomycotina</taxon>
        <taxon>Eurotiomycetes</taxon>
        <taxon>Eurotiomycetidae</taxon>
        <taxon>Onygenales</taxon>
        <taxon>Ajellomycetaceae</taxon>
        <taxon>Histoplasma</taxon>
    </lineage>
</organism>
<dbReference type="InterPro" id="IPR027417">
    <property type="entry name" value="P-loop_NTPase"/>
</dbReference>
<reference evidence="1" key="1">
    <citation type="submission" date="2021-01" db="EMBL/GenBank/DDBJ databases">
        <title>Chromosome-level genome assembly of a human fungal pathogen reveals clustering of transcriptionally co-regulated genes.</title>
        <authorList>
            <person name="Voorhies M."/>
            <person name="Cohen S."/>
            <person name="Shea T.P."/>
            <person name="Petrus S."/>
            <person name="Munoz J.F."/>
            <person name="Poplawski S."/>
            <person name="Goldman W.E."/>
            <person name="Michael T."/>
            <person name="Cuomo C.A."/>
            <person name="Sil A."/>
            <person name="Beyhan S."/>
        </authorList>
    </citation>
    <scope>NUCLEOTIDE SEQUENCE</scope>
    <source>
        <strain evidence="1">WU24</strain>
    </source>
</reference>
<dbReference type="PANTHER" id="PTHR36681:SF3">
    <property type="entry name" value="NUCLEAR GTPASE, GERMINAL CENTER-ASSOCIATED, TANDEM DUPLICATE 3"/>
    <property type="match status" value="1"/>
</dbReference>
<proteinExistence type="predicted"/>
<name>A0A8A1MKS0_AJECA</name>
<evidence type="ECO:0000313" key="2">
    <source>
        <dbReference type="Proteomes" id="UP000663671"/>
    </source>
</evidence>
<dbReference type="VEuPathDB" id="FungiDB:I7I51_01737"/>
<gene>
    <name evidence="1" type="ORF">I7I51_01737</name>
</gene>
<dbReference type="Proteomes" id="UP000663671">
    <property type="component" value="Chromosome 1"/>
</dbReference>
<dbReference type="SUPFAM" id="SSF52540">
    <property type="entry name" value="P-loop containing nucleoside triphosphate hydrolases"/>
    <property type="match status" value="1"/>
</dbReference>
<protein>
    <submittedName>
        <fullName evidence="1">Uncharacterized protein</fullName>
    </submittedName>
</protein>
<accession>A0A8A1MKS0</accession>